<dbReference type="InterPro" id="IPR011042">
    <property type="entry name" value="6-blade_b-propeller_TolB-like"/>
</dbReference>
<dbReference type="Gene3D" id="3.30.70.1070">
    <property type="entry name" value="Sporulation related repeat"/>
    <property type="match status" value="1"/>
</dbReference>
<evidence type="ECO:0000256" key="2">
    <source>
        <dbReference type="ARBA" id="ARBA00023136"/>
    </source>
</evidence>
<dbReference type="CDD" id="cd07185">
    <property type="entry name" value="OmpA_C-like"/>
    <property type="match status" value="1"/>
</dbReference>
<dbReference type="Pfam" id="PF00691">
    <property type="entry name" value="OmpA"/>
    <property type="match status" value="1"/>
</dbReference>
<dbReference type="RefSeq" id="WP_169672266.1">
    <property type="nucleotide sequence ID" value="NZ_JABBHF010000004.1"/>
</dbReference>
<dbReference type="SUPFAM" id="SSF49464">
    <property type="entry name" value="Carboxypeptidase regulatory domain-like"/>
    <property type="match status" value="1"/>
</dbReference>
<dbReference type="SUPFAM" id="SSF110997">
    <property type="entry name" value="Sporulation related repeat"/>
    <property type="match status" value="1"/>
</dbReference>
<dbReference type="PROSITE" id="PS51724">
    <property type="entry name" value="SPOR"/>
    <property type="match status" value="1"/>
</dbReference>
<gene>
    <name evidence="8" type="ORF">HHX25_08830</name>
</gene>
<dbReference type="InterPro" id="IPR036737">
    <property type="entry name" value="OmpA-like_sf"/>
</dbReference>
<dbReference type="SUPFAM" id="SSF82171">
    <property type="entry name" value="DPP6 N-terminal domain-like"/>
    <property type="match status" value="1"/>
</dbReference>
<dbReference type="EMBL" id="JABBHF010000004">
    <property type="protein sequence ID" value="NMH87607.1"/>
    <property type="molecule type" value="Genomic_DNA"/>
</dbReference>
<comment type="subcellular location">
    <subcellularLocation>
        <location evidence="1">Cell outer membrane</location>
    </subcellularLocation>
</comment>
<feature type="domain" description="OmpA-like" evidence="6">
    <location>
        <begin position="394"/>
        <end position="514"/>
    </location>
</feature>
<keyword evidence="9" id="KW-1185">Reference proteome</keyword>
<dbReference type="InterPro" id="IPR006665">
    <property type="entry name" value="OmpA-like"/>
</dbReference>
<dbReference type="Pfam" id="PF05036">
    <property type="entry name" value="SPOR"/>
    <property type="match status" value="1"/>
</dbReference>
<evidence type="ECO:0000256" key="4">
    <source>
        <dbReference type="PROSITE-ProRule" id="PRU00473"/>
    </source>
</evidence>
<dbReference type="Gene3D" id="3.30.1330.60">
    <property type="entry name" value="OmpA-like domain"/>
    <property type="match status" value="1"/>
</dbReference>
<accession>A0ABX1RYW5</accession>
<feature type="domain" description="SPOR" evidence="7">
    <location>
        <begin position="522"/>
        <end position="600"/>
    </location>
</feature>
<dbReference type="PROSITE" id="PS51123">
    <property type="entry name" value="OMPA_2"/>
    <property type="match status" value="1"/>
</dbReference>
<dbReference type="PANTHER" id="PTHR30329:SF21">
    <property type="entry name" value="LIPOPROTEIN YIAD-RELATED"/>
    <property type="match status" value="1"/>
</dbReference>
<protein>
    <submittedName>
        <fullName evidence="8">OmpA family protein</fullName>
    </submittedName>
</protein>
<evidence type="ECO:0000256" key="5">
    <source>
        <dbReference type="SAM" id="SignalP"/>
    </source>
</evidence>
<organism evidence="8 9">
    <name type="scientific">Flavivirga algicola</name>
    <dbReference type="NCBI Taxonomy" id="2729136"/>
    <lineage>
        <taxon>Bacteria</taxon>
        <taxon>Pseudomonadati</taxon>
        <taxon>Bacteroidota</taxon>
        <taxon>Flavobacteriia</taxon>
        <taxon>Flavobacteriales</taxon>
        <taxon>Flavobacteriaceae</taxon>
        <taxon>Flavivirga</taxon>
    </lineage>
</organism>
<evidence type="ECO:0000256" key="3">
    <source>
        <dbReference type="ARBA" id="ARBA00023237"/>
    </source>
</evidence>
<feature type="signal peptide" evidence="5">
    <location>
        <begin position="1"/>
        <end position="20"/>
    </location>
</feature>
<dbReference type="Gene3D" id="2.120.10.30">
    <property type="entry name" value="TolB, C-terminal domain"/>
    <property type="match status" value="1"/>
</dbReference>
<sequence length="603" mass="68138">MKIYFSIIICLQSIFLFSQSTIGTNGFQFEISDTDVNTQFSEIGTGFFKGKLIMVSSKKIGVLAKIDPNTNEAYKELYCLDTLGNGVLANPLLFSRILNTNDSEDQLSFSPDQKTVYYSRSSRANSLEFKLYRAILEDDSHGNWINEELLDFNSENVSIENPSVSPKGDKLYFSANMPDAIGGYDIYVSDINPDGTLGTPKNLGEKINTTLDDKHPYISLDNEYLFFASKGHEGLGGFDFFASKISNNKYYTPKNLGNSINTEYDEIAYFNADKSTGYFSSNRKEENGFDIYYFTFKHIKQTIEGKISDINTKATLPGTIVILKDKNQKDIDQIITGQDGTYLFDVTPLESYTITTQKSGFKNASFPFTSDKNEDTTYKKDLEITAADPVIAEVNNELRIIVENIHFDFAKHNIKEDSYTTLNNLVEVLKKHPKIKLAINAHTDNIGTDAFNLYLSKKRAKSTLDYLVKNGITRKRLFSLGYGERKPLIDCKNRCSKKDLQTNRRVEFVILNASPENTLNAINETGNYHIIAGSFSIEKNGTKMVERLREEGFISARNIGKNKNGLFLVAYASYESKPEAIKALETIRIISNEDAWLKFKRLD</sequence>
<dbReference type="Proteomes" id="UP000746690">
    <property type="component" value="Unassembled WGS sequence"/>
</dbReference>
<keyword evidence="3" id="KW-0998">Cell outer membrane</keyword>
<keyword evidence="5" id="KW-0732">Signal</keyword>
<evidence type="ECO:0000259" key="6">
    <source>
        <dbReference type="PROSITE" id="PS51123"/>
    </source>
</evidence>
<name>A0ABX1RYW5_9FLAO</name>
<dbReference type="InterPro" id="IPR011659">
    <property type="entry name" value="WD40"/>
</dbReference>
<dbReference type="InterPro" id="IPR036680">
    <property type="entry name" value="SPOR-like_sf"/>
</dbReference>
<dbReference type="Pfam" id="PF13620">
    <property type="entry name" value="CarboxypepD_reg"/>
    <property type="match status" value="1"/>
</dbReference>
<reference evidence="8 9" key="1">
    <citation type="submission" date="2020-04" db="EMBL/GenBank/DDBJ databases">
        <title>A Flavivirga sp. nov.</title>
        <authorList>
            <person name="Sun X."/>
        </authorList>
    </citation>
    <scope>NUCLEOTIDE SEQUENCE [LARGE SCALE GENOMIC DNA]</scope>
    <source>
        <strain evidence="8 9">Y03</strain>
    </source>
</reference>
<proteinExistence type="predicted"/>
<feature type="chain" id="PRO_5046639570" evidence="5">
    <location>
        <begin position="21"/>
        <end position="603"/>
    </location>
</feature>
<dbReference type="Gene3D" id="2.60.40.1120">
    <property type="entry name" value="Carboxypeptidase-like, regulatory domain"/>
    <property type="match status" value="1"/>
</dbReference>
<dbReference type="PRINTS" id="PR01021">
    <property type="entry name" value="OMPADOMAIN"/>
</dbReference>
<dbReference type="InterPro" id="IPR008969">
    <property type="entry name" value="CarboxyPept-like_regulatory"/>
</dbReference>
<dbReference type="SUPFAM" id="SSF103088">
    <property type="entry name" value="OmpA-like"/>
    <property type="match status" value="1"/>
</dbReference>
<evidence type="ECO:0000313" key="8">
    <source>
        <dbReference type="EMBL" id="NMH87607.1"/>
    </source>
</evidence>
<dbReference type="InterPro" id="IPR007730">
    <property type="entry name" value="SPOR-like_dom"/>
</dbReference>
<comment type="caution">
    <text evidence="8">The sequence shown here is derived from an EMBL/GenBank/DDBJ whole genome shotgun (WGS) entry which is preliminary data.</text>
</comment>
<dbReference type="Pfam" id="PF07676">
    <property type="entry name" value="PD40"/>
    <property type="match status" value="1"/>
</dbReference>
<evidence type="ECO:0000259" key="7">
    <source>
        <dbReference type="PROSITE" id="PS51724"/>
    </source>
</evidence>
<keyword evidence="2 4" id="KW-0472">Membrane</keyword>
<dbReference type="InterPro" id="IPR006664">
    <property type="entry name" value="OMP_bac"/>
</dbReference>
<dbReference type="PANTHER" id="PTHR30329">
    <property type="entry name" value="STATOR ELEMENT OF FLAGELLAR MOTOR COMPLEX"/>
    <property type="match status" value="1"/>
</dbReference>
<evidence type="ECO:0000313" key="9">
    <source>
        <dbReference type="Proteomes" id="UP000746690"/>
    </source>
</evidence>
<dbReference type="InterPro" id="IPR050330">
    <property type="entry name" value="Bact_OuterMem_StrucFunc"/>
</dbReference>
<evidence type="ECO:0000256" key="1">
    <source>
        <dbReference type="ARBA" id="ARBA00004442"/>
    </source>
</evidence>